<dbReference type="Gene3D" id="3.40.710.10">
    <property type="entry name" value="DD-peptidase/beta-lactamase superfamily"/>
    <property type="match status" value="1"/>
</dbReference>
<evidence type="ECO:0000256" key="1">
    <source>
        <dbReference type="ARBA" id="ARBA00022801"/>
    </source>
</evidence>
<evidence type="ECO:0000313" key="4">
    <source>
        <dbReference type="Proteomes" id="UP000198741"/>
    </source>
</evidence>
<feature type="domain" description="Beta-lactamase-related" evidence="2">
    <location>
        <begin position="40"/>
        <end position="351"/>
    </location>
</feature>
<reference evidence="3 4" key="1">
    <citation type="submission" date="2016-10" db="EMBL/GenBank/DDBJ databases">
        <authorList>
            <person name="de Groot N.N."/>
        </authorList>
    </citation>
    <scope>NUCLEOTIDE SEQUENCE [LARGE SCALE GENOMIC DNA]</scope>
    <source>
        <strain evidence="4">P4-7,KCTC 19426,CECT 7604</strain>
    </source>
</reference>
<accession>A0A1H0S659</accession>
<dbReference type="EMBL" id="LT629710">
    <property type="protein sequence ID" value="SDP37204.1"/>
    <property type="molecule type" value="Genomic_DNA"/>
</dbReference>
<dbReference type="OrthoDB" id="3863176at2"/>
<dbReference type="Proteomes" id="UP000198741">
    <property type="component" value="Chromosome I"/>
</dbReference>
<protein>
    <submittedName>
        <fullName evidence="3">CubicO group peptidase, beta-lactamase class C family</fullName>
    </submittedName>
</protein>
<dbReference type="AlphaFoldDB" id="A0A1H0S659"/>
<dbReference type="PANTHER" id="PTHR43283:SF11">
    <property type="entry name" value="BETA-LACTAMASE-RELATED DOMAIN-CONTAINING PROTEIN"/>
    <property type="match status" value="1"/>
</dbReference>
<organism evidence="3 4">
    <name type="scientific">Nakamurella panacisegetis</name>
    <dbReference type="NCBI Taxonomy" id="1090615"/>
    <lineage>
        <taxon>Bacteria</taxon>
        <taxon>Bacillati</taxon>
        <taxon>Actinomycetota</taxon>
        <taxon>Actinomycetes</taxon>
        <taxon>Nakamurellales</taxon>
        <taxon>Nakamurellaceae</taxon>
        <taxon>Nakamurella</taxon>
    </lineage>
</organism>
<dbReference type="GO" id="GO:0016787">
    <property type="term" value="F:hydrolase activity"/>
    <property type="evidence" value="ECO:0007669"/>
    <property type="project" value="UniProtKB-KW"/>
</dbReference>
<evidence type="ECO:0000313" key="3">
    <source>
        <dbReference type="EMBL" id="SDP37204.1"/>
    </source>
</evidence>
<dbReference type="InterPro" id="IPR050789">
    <property type="entry name" value="Diverse_Enzym_Activities"/>
</dbReference>
<name>A0A1H0S659_9ACTN</name>
<evidence type="ECO:0000259" key="2">
    <source>
        <dbReference type="Pfam" id="PF00144"/>
    </source>
</evidence>
<gene>
    <name evidence="3" type="ORF">SAMN04515671_3924</name>
</gene>
<keyword evidence="4" id="KW-1185">Reference proteome</keyword>
<keyword evidence="1" id="KW-0378">Hydrolase</keyword>
<dbReference type="InterPro" id="IPR012338">
    <property type="entry name" value="Beta-lactam/transpept-like"/>
</dbReference>
<dbReference type="SUPFAM" id="SSF56601">
    <property type="entry name" value="beta-lactamase/transpeptidase-like"/>
    <property type="match status" value="1"/>
</dbReference>
<sequence>MLTAPTGTTPDADASIATKAAVQALAQWLPGWIDLRRRMLRVPGVQISVRVAGELLVSAALGHADEERGVPLTTDHLFRIASHSKTFASTACMILTERGVIRLDDTVAQWVPELADTELAGLTVRALLGHQAGVIRDGQDSDYWQLIRAFPDQTGLVEALRHNGSTFATDLHFKYSNYGYSVIGLIVERASGVGFNEFVRHAIMDKLDLPRVHPDVDGIDPDELAVGHSLRLDALDEQFTLSNPSTGAMSAATGFVACADDLTAYASAHLPGDDRLVSDAGKRLMQRTESIVEVRGVEKGRYGLGLELHTLGQRKTFGHSGGFPGFITRTFVDPADQLVVSVLTNQSGGPAHELAVGVLAMIDLAVTAQQAGSEWPAIPDGLDGTRFGTRLAAGFGYLDVVDVGGRLALLHPGMADPASDAAYLQVLDADTLSVVPSAGYALAGETVKFERSADGSIASAVVGGMRSWPVETFLARRRAQMGRAAQDRVQPAAEETPDGH</sequence>
<dbReference type="STRING" id="1090615.SAMN04515671_3924"/>
<dbReference type="RefSeq" id="WP_090479286.1">
    <property type="nucleotide sequence ID" value="NZ_LT629710.1"/>
</dbReference>
<proteinExistence type="predicted"/>
<dbReference type="Pfam" id="PF00144">
    <property type="entry name" value="Beta-lactamase"/>
    <property type="match status" value="1"/>
</dbReference>
<dbReference type="PANTHER" id="PTHR43283">
    <property type="entry name" value="BETA-LACTAMASE-RELATED"/>
    <property type="match status" value="1"/>
</dbReference>
<dbReference type="InterPro" id="IPR001466">
    <property type="entry name" value="Beta-lactam-related"/>
</dbReference>